<keyword evidence="15 16" id="KW-0464">Manganese</keyword>
<organism evidence="20 21">
    <name type="scientific">Cynoglossus semilaevis</name>
    <name type="common">Tongue sole</name>
    <dbReference type="NCBI Taxonomy" id="244447"/>
    <lineage>
        <taxon>Eukaryota</taxon>
        <taxon>Metazoa</taxon>
        <taxon>Chordata</taxon>
        <taxon>Craniata</taxon>
        <taxon>Vertebrata</taxon>
        <taxon>Euteleostomi</taxon>
        <taxon>Actinopterygii</taxon>
        <taxon>Neopterygii</taxon>
        <taxon>Teleostei</taxon>
        <taxon>Neoteleostei</taxon>
        <taxon>Acanthomorphata</taxon>
        <taxon>Carangaria</taxon>
        <taxon>Pleuronectiformes</taxon>
        <taxon>Pleuronectoidei</taxon>
        <taxon>Cynoglossidae</taxon>
        <taxon>Cynoglossinae</taxon>
        <taxon>Cynoglossus</taxon>
    </lineage>
</organism>
<evidence type="ECO:0000256" key="14">
    <source>
        <dbReference type="ARBA" id="ARBA00023157"/>
    </source>
</evidence>
<dbReference type="CDD" id="cd02510">
    <property type="entry name" value="pp-GalNAc-T"/>
    <property type="match status" value="1"/>
</dbReference>
<evidence type="ECO:0000256" key="6">
    <source>
        <dbReference type="ARBA" id="ARBA00022676"/>
    </source>
</evidence>
<dbReference type="Pfam" id="PF02709">
    <property type="entry name" value="Glyco_transf_7C"/>
    <property type="match status" value="1"/>
</dbReference>
<dbReference type="GeneTree" id="ENSGT00940000160808"/>
<dbReference type="GO" id="GO:0030246">
    <property type="term" value="F:carbohydrate binding"/>
    <property type="evidence" value="ECO:0007669"/>
    <property type="project" value="UniProtKB-KW"/>
</dbReference>
<dbReference type="KEGG" id="csem:103394133"/>
<dbReference type="Pfam" id="PF00652">
    <property type="entry name" value="Ricin_B_lectin"/>
    <property type="match status" value="1"/>
</dbReference>
<dbReference type="GeneID" id="103394133"/>
<dbReference type="EC" id="2.4.1.-" evidence="16"/>
<sequence>MRLWGRKFGRRRMLCVWLLLLAFMVVTLTLSDLLSRNQSPGRQVSGLPDRPLQRSSGLPPDVEIFLDSQDPALELGVDLSPLKSLQEDELLFVPSTQDANMPPHEKGIYKVVLPGTYKDEGDAVSPMSSEMDKAASLQEPDKDQDQAVLMKYGFNEVLSERISLHRRLPEARHAGCLQQHSRSLPSASIVVCFHDEAWSTLLRTVHSVLSTVPAQYLQEVLLVDDLSQHGHLKGVLSEYVSHLDGVRLIRSTKRLGVGGCRTLGATRAVGEVLVFMDSHCECHKGWLEPLLERVVQDRTRVVSPIIDVIDWQNLQYNATQWPVRGVFDWKLDFSWDFSNFPLPDQDQDFVAVQPLRSPVLGGEVVAMDRHFFHRLGAYDPGMLLWGVEQIELSIRVWSCGGTMEIVPCSRVAHLRRHHLPYRLPDQELLQRNKIRVAETWMDAYSKIFYRRDTLAHFIRQSERPNITERLQLKRSLGCRSFHWYLTSVYPQLYVPQDRAGLSGELYNIGTGGCADHVPQQGQKSRPMNIAPCSGTGSQHYDLNSEGEVRWGPTGAFCLDAKGESVVLSPCPTHTSTASTLQWKFIKLNGQLLHQQSQLCVEAVKEGGLTHKSQGEVKTNSRTDLFLRPCTVNPRQQWHFEQLVAPQGA</sequence>
<protein>
    <recommendedName>
        <fullName evidence="5 16">Polypeptide N-acetylgalactosaminyltransferase</fullName>
        <ecNumber evidence="16">2.4.1.-</ecNumber>
    </recommendedName>
    <alternativeName>
        <fullName evidence="16">Protein-UDP acetylgalactosaminyltransferase</fullName>
    </alternativeName>
</protein>
<dbReference type="UniPathway" id="UPA00378"/>
<dbReference type="PANTHER" id="PTHR11675">
    <property type="entry name" value="N-ACETYLGALACTOSAMINYLTRANSFERASE"/>
    <property type="match status" value="1"/>
</dbReference>
<dbReference type="RefSeq" id="XP_008329514.1">
    <property type="nucleotide sequence ID" value="XM_008331292.3"/>
</dbReference>
<reference evidence="20" key="3">
    <citation type="submission" date="2025-09" db="UniProtKB">
        <authorList>
            <consortium name="Ensembl"/>
        </authorList>
    </citation>
    <scope>IDENTIFICATION</scope>
</reference>
<keyword evidence="13" id="KW-0472">Membrane</keyword>
<evidence type="ECO:0000256" key="15">
    <source>
        <dbReference type="ARBA" id="ARBA00023211"/>
    </source>
</evidence>
<comment type="cofactor">
    <cofactor evidence="1 16">
        <name>Mn(2+)</name>
        <dbReference type="ChEBI" id="CHEBI:29035"/>
    </cofactor>
</comment>
<dbReference type="GO" id="GO:0000139">
    <property type="term" value="C:Golgi membrane"/>
    <property type="evidence" value="ECO:0007669"/>
    <property type="project" value="UniProtKB-SubCell"/>
</dbReference>
<dbReference type="Pfam" id="PF00535">
    <property type="entry name" value="Glycos_transf_2"/>
    <property type="match status" value="1"/>
</dbReference>
<evidence type="ECO:0000313" key="21">
    <source>
        <dbReference type="Proteomes" id="UP000265120"/>
    </source>
</evidence>
<evidence type="ECO:0000256" key="4">
    <source>
        <dbReference type="ARBA" id="ARBA00005680"/>
    </source>
</evidence>
<evidence type="ECO:0000256" key="7">
    <source>
        <dbReference type="ARBA" id="ARBA00022679"/>
    </source>
</evidence>
<feature type="region of interest" description="Disordered" evidence="17">
    <location>
        <begin position="38"/>
        <end position="60"/>
    </location>
</feature>
<dbReference type="InterPro" id="IPR045885">
    <property type="entry name" value="GalNAc-T"/>
</dbReference>
<dbReference type="OMA" id="MVLWGAE"/>
<evidence type="ECO:0000256" key="12">
    <source>
        <dbReference type="ARBA" id="ARBA00023034"/>
    </source>
</evidence>
<dbReference type="Gene3D" id="3.90.550.10">
    <property type="entry name" value="Spore Coat Polysaccharide Biosynthesis Protein SpsA, Chain A"/>
    <property type="match status" value="1"/>
</dbReference>
<dbReference type="Proteomes" id="UP000265120">
    <property type="component" value="Chromosome 18"/>
</dbReference>
<evidence type="ECO:0000313" key="20">
    <source>
        <dbReference type="Ensembl" id="ENSCSEP00000018861.1"/>
    </source>
</evidence>
<dbReference type="OrthoDB" id="416652at2759"/>
<dbReference type="SUPFAM" id="SSF53448">
    <property type="entry name" value="Nucleotide-diphospho-sugar transferases"/>
    <property type="match status" value="1"/>
</dbReference>
<evidence type="ECO:0000256" key="9">
    <source>
        <dbReference type="ARBA" id="ARBA00022734"/>
    </source>
</evidence>
<dbReference type="InterPro" id="IPR035992">
    <property type="entry name" value="Ricin_B-like_lectins"/>
</dbReference>
<keyword evidence="18" id="KW-0732">Signal</keyword>
<feature type="signal peptide" evidence="18">
    <location>
        <begin position="1"/>
        <end position="29"/>
    </location>
</feature>
<comment type="subcellular location">
    <subcellularLocation>
        <location evidence="2 16">Golgi apparatus membrane</location>
        <topology evidence="2 16">Single-pass type II membrane protein</topology>
    </subcellularLocation>
</comment>
<keyword evidence="21" id="KW-1185">Reference proteome</keyword>
<dbReference type="InParanoid" id="A0A3P8VZT5"/>
<comment type="similarity">
    <text evidence="4 16">Belongs to the glycosyltransferase 2 family. GalNAc-T subfamily.</text>
</comment>
<name>A0A3P8VZT5_CYNSE</name>
<comment type="pathway">
    <text evidence="3 16">Protein modification; protein glycosylation.</text>
</comment>
<evidence type="ECO:0000256" key="11">
    <source>
        <dbReference type="ARBA" id="ARBA00022989"/>
    </source>
</evidence>
<evidence type="ECO:0000256" key="2">
    <source>
        <dbReference type="ARBA" id="ARBA00004323"/>
    </source>
</evidence>
<keyword evidence="10" id="KW-0735">Signal-anchor</keyword>
<evidence type="ECO:0000256" key="1">
    <source>
        <dbReference type="ARBA" id="ARBA00001936"/>
    </source>
</evidence>
<dbReference type="AlphaFoldDB" id="A0A3P8VZT5"/>
<evidence type="ECO:0000256" key="8">
    <source>
        <dbReference type="ARBA" id="ARBA00022692"/>
    </source>
</evidence>
<keyword evidence="11" id="KW-1133">Transmembrane helix</keyword>
<keyword evidence="7 16" id="KW-0808">Transferase</keyword>
<dbReference type="SUPFAM" id="SSF50370">
    <property type="entry name" value="Ricin B-like lectins"/>
    <property type="match status" value="1"/>
</dbReference>
<dbReference type="InterPro" id="IPR029044">
    <property type="entry name" value="Nucleotide-diphossugar_trans"/>
</dbReference>
<dbReference type="Ensembl" id="ENSCSET00000019095.1">
    <property type="protein sequence ID" value="ENSCSEP00000018861.1"/>
    <property type="gene ID" value="ENSCSEG00000012069.1"/>
</dbReference>
<feature type="domain" description="Ricin B lectin" evidence="19">
    <location>
        <begin position="502"/>
        <end position="640"/>
    </location>
</feature>
<proteinExistence type="inferred from homology"/>
<reference evidence="20" key="2">
    <citation type="submission" date="2025-08" db="UniProtKB">
        <authorList>
            <consortium name="Ensembl"/>
        </authorList>
    </citation>
    <scope>IDENTIFICATION</scope>
</reference>
<dbReference type="PANTHER" id="PTHR11675:SF36">
    <property type="entry name" value="POLYPEPTIDE N-ACETYLGALACTOSAMINYLTRANSFERASE 15"/>
    <property type="match status" value="1"/>
</dbReference>
<evidence type="ECO:0000256" key="18">
    <source>
        <dbReference type="SAM" id="SignalP"/>
    </source>
</evidence>
<keyword evidence="9 16" id="KW-0430">Lectin</keyword>
<evidence type="ECO:0000256" key="5">
    <source>
        <dbReference type="ARBA" id="ARBA00012644"/>
    </source>
</evidence>
<keyword evidence="8" id="KW-0812">Transmembrane</keyword>
<evidence type="ECO:0000256" key="13">
    <source>
        <dbReference type="ARBA" id="ARBA00023136"/>
    </source>
</evidence>
<keyword evidence="12 16" id="KW-0333">Golgi apparatus</keyword>
<evidence type="ECO:0000256" key="10">
    <source>
        <dbReference type="ARBA" id="ARBA00022968"/>
    </source>
</evidence>
<feature type="chain" id="PRO_5018076303" description="Polypeptide N-acetylgalactosaminyltransferase" evidence="18">
    <location>
        <begin position="30"/>
        <end position="648"/>
    </location>
</feature>
<dbReference type="InterPro" id="IPR000772">
    <property type="entry name" value="Ricin_B_lectin"/>
</dbReference>
<dbReference type="PROSITE" id="PS50231">
    <property type="entry name" value="RICIN_B_LECTIN"/>
    <property type="match status" value="1"/>
</dbReference>
<dbReference type="InterPro" id="IPR001173">
    <property type="entry name" value="Glyco_trans_2-like"/>
</dbReference>
<dbReference type="STRING" id="244447.ENSCSEP00000018861"/>
<evidence type="ECO:0000256" key="16">
    <source>
        <dbReference type="RuleBase" id="RU361242"/>
    </source>
</evidence>
<dbReference type="InterPro" id="IPR027791">
    <property type="entry name" value="Galactosyl_T_C"/>
</dbReference>
<dbReference type="SMART" id="SM00458">
    <property type="entry name" value="RICIN"/>
    <property type="match status" value="1"/>
</dbReference>
<dbReference type="GO" id="GO:0004653">
    <property type="term" value="F:polypeptide N-acetylgalactosaminyltransferase activity"/>
    <property type="evidence" value="ECO:0007669"/>
    <property type="project" value="TreeGrafter"/>
</dbReference>
<evidence type="ECO:0000256" key="17">
    <source>
        <dbReference type="SAM" id="MobiDB-lite"/>
    </source>
</evidence>
<evidence type="ECO:0000256" key="3">
    <source>
        <dbReference type="ARBA" id="ARBA00004922"/>
    </source>
</evidence>
<keyword evidence="6 16" id="KW-0328">Glycosyltransferase</keyword>
<evidence type="ECO:0000259" key="19">
    <source>
        <dbReference type="SMART" id="SM00458"/>
    </source>
</evidence>
<keyword evidence="14 16" id="KW-1015">Disulfide bond</keyword>
<dbReference type="Gene3D" id="2.80.10.50">
    <property type="match status" value="1"/>
</dbReference>
<accession>A0A3P8VZT5</accession>
<reference evidence="20 21" key="1">
    <citation type="journal article" date="2014" name="Nat. Genet.">
        <title>Whole-genome sequence of a flatfish provides insights into ZW sex chromosome evolution and adaptation to a benthic lifestyle.</title>
        <authorList>
            <person name="Chen S."/>
            <person name="Zhang G."/>
            <person name="Shao C."/>
            <person name="Huang Q."/>
            <person name="Liu G."/>
            <person name="Zhang P."/>
            <person name="Song W."/>
            <person name="An N."/>
            <person name="Chalopin D."/>
            <person name="Volff J.N."/>
            <person name="Hong Y."/>
            <person name="Li Q."/>
            <person name="Sha Z."/>
            <person name="Zhou H."/>
            <person name="Xie M."/>
            <person name="Yu Q."/>
            <person name="Liu Y."/>
            <person name="Xiang H."/>
            <person name="Wang N."/>
            <person name="Wu K."/>
            <person name="Yang C."/>
            <person name="Zhou Q."/>
            <person name="Liao X."/>
            <person name="Yang L."/>
            <person name="Hu Q."/>
            <person name="Zhang J."/>
            <person name="Meng L."/>
            <person name="Jin L."/>
            <person name="Tian Y."/>
            <person name="Lian J."/>
            <person name="Yang J."/>
            <person name="Miao G."/>
            <person name="Liu S."/>
            <person name="Liang Z."/>
            <person name="Yan F."/>
            <person name="Li Y."/>
            <person name="Sun B."/>
            <person name="Zhang H."/>
            <person name="Zhang J."/>
            <person name="Zhu Y."/>
            <person name="Du M."/>
            <person name="Zhao Y."/>
            <person name="Schartl M."/>
            <person name="Tang Q."/>
            <person name="Wang J."/>
        </authorList>
    </citation>
    <scope>NUCLEOTIDE SEQUENCE</scope>
</reference>
<dbReference type="GO" id="GO:0006493">
    <property type="term" value="P:protein O-linked glycosylation"/>
    <property type="evidence" value="ECO:0007669"/>
    <property type="project" value="TreeGrafter"/>
</dbReference>